<evidence type="ECO:0000256" key="2">
    <source>
        <dbReference type="ARBA" id="ARBA00022692"/>
    </source>
</evidence>
<organism evidence="7 8">
    <name type="scientific">Halalkalibacter alkaliphilus</name>
    <dbReference type="NCBI Taxonomy" id="2917993"/>
    <lineage>
        <taxon>Bacteria</taxon>
        <taxon>Bacillati</taxon>
        <taxon>Bacillota</taxon>
        <taxon>Bacilli</taxon>
        <taxon>Bacillales</taxon>
        <taxon>Bacillaceae</taxon>
        <taxon>Halalkalibacter</taxon>
    </lineage>
</organism>
<feature type="transmembrane region" description="Helical" evidence="5">
    <location>
        <begin position="78"/>
        <end position="108"/>
    </location>
</feature>
<protein>
    <submittedName>
        <fullName evidence="7">Mechanosensitive ion channel family protein</fullName>
    </submittedName>
</protein>
<proteinExistence type="predicted"/>
<evidence type="ECO:0000256" key="5">
    <source>
        <dbReference type="SAM" id="Phobius"/>
    </source>
</evidence>
<dbReference type="EMBL" id="JAKRYL010000033">
    <property type="protein sequence ID" value="MCL7749595.1"/>
    <property type="molecule type" value="Genomic_DNA"/>
</dbReference>
<name>A0A9X2CWG7_9BACI</name>
<accession>A0A9X2CWG7</accession>
<evidence type="ECO:0000256" key="1">
    <source>
        <dbReference type="ARBA" id="ARBA00004370"/>
    </source>
</evidence>
<evidence type="ECO:0000256" key="3">
    <source>
        <dbReference type="ARBA" id="ARBA00022989"/>
    </source>
</evidence>
<dbReference type="Gene3D" id="2.30.30.60">
    <property type="match status" value="1"/>
</dbReference>
<dbReference type="Proteomes" id="UP001139150">
    <property type="component" value="Unassembled WGS sequence"/>
</dbReference>
<dbReference type="PANTHER" id="PTHR30566:SF5">
    <property type="entry name" value="MECHANOSENSITIVE ION CHANNEL PROTEIN 1, MITOCHONDRIAL-RELATED"/>
    <property type="match status" value="1"/>
</dbReference>
<dbReference type="InterPro" id="IPR006685">
    <property type="entry name" value="MscS_channel_2nd"/>
</dbReference>
<dbReference type="RefSeq" id="WP_250098455.1">
    <property type="nucleotide sequence ID" value="NZ_JAKRYL010000033.1"/>
</dbReference>
<dbReference type="InterPro" id="IPR010920">
    <property type="entry name" value="LSM_dom_sf"/>
</dbReference>
<reference evidence="7" key="1">
    <citation type="submission" date="2022-02" db="EMBL/GenBank/DDBJ databases">
        <title>Halalkalibacter sp. nov. isolated from Lonar Lake, India.</title>
        <authorList>
            <person name="Joshi A."/>
            <person name="Thite S."/>
            <person name="Lodha T."/>
        </authorList>
    </citation>
    <scope>NUCLEOTIDE SEQUENCE</scope>
    <source>
        <strain evidence="7">MEB205</strain>
    </source>
</reference>
<evidence type="ECO:0000313" key="7">
    <source>
        <dbReference type="EMBL" id="MCL7749595.1"/>
    </source>
</evidence>
<keyword evidence="8" id="KW-1185">Reference proteome</keyword>
<gene>
    <name evidence="7" type="ORF">MF646_20980</name>
</gene>
<feature type="transmembrane region" description="Helical" evidence="5">
    <location>
        <begin position="13"/>
        <end position="34"/>
    </location>
</feature>
<dbReference type="InterPro" id="IPR023408">
    <property type="entry name" value="MscS_beta-dom_sf"/>
</dbReference>
<comment type="subcellular location">
    <subcellularLocation>
        <location evidence="1">Membrane</location>
    </subcellularLocation>
</comment>
<comment type="caution">
    <text evidence="7">The sequence shown here is derived from an EMBL/GenBank/DDBJ whole genome shotgun (WGS) entry which is preliminary data.</text>
</comment>
<dbReference type="GO" id="GO:0016020">
    <property type="term" value="C:membrane"/>
    <property type="evidence" value="ECO:0007669"/>
    <property type="project" value="UniProtKB-SubCell"/>
</dbReference>
<dbReference type="AlphaFoldDB" id="A0A9X2CWG7"/>
<dbReference type="PANTHER" id="PTHR30566">
    <property type="entry name" value="YNAI-RELATED MECHANOSENSITIVE ION CHANNEL"/>
    <property type="match status" value="1"/>
</dbReference>
<keyword evidence="3 5" id="KW-1133">Transmembrane helix</keyword>
<sequence length="280" mass="32405">MQEVIHYFQANPIIYKACLSLVILLIYYKVVRLTNKLLHRTIKENSLYYVTRKRFYYLHSVILVVIFIMLWSEARLDLTIYVGFISAGIAIALREIFTNIAALLIIVIQKPFEVGDRVVVNDRAGDVIDQKIFHFVMMEVTSKAEGEQSTGKVVHIPNNYLFTHAVSNASKGFGYVWNEIDVRLTLDSEWEEAKAQFETILNKHTEHISTEARDKVQEASKKYMLHSQDLTPAVSVMVKDGYIKLTLRYLTEPRKLKMTEDIIWREVLECVKENEGVKIA</sequence>
<dbReference type="Pfam" id="PF00924">
    <property type="entry name" value="MS_channel_2nd"/>
    <property type="match status" value="1"/>
</dbReference>
<feature type="domain" description="Mechanosensitive ion channel MscS" evidence="6">
    <location>
        <begin position="96"/>
        <end position="171"/>
    </location>
</feature>
<evidence type="ECO:0000259" key="6">
    <source>
        <dbReference type="Pfam" id="PF00924"/>
    </source>
</evidence>
<dbReference type="SUPFAM" id="SSF50182">
    <property type="entry name" value="Sm-like ribonucleoproteins"/>
    <property type="match status" value="1"/>
</dbReference>
<feature type="transmembrane region" description="Helical" evidence="5">
    <location>
        <begin position="55"/>
        <end position="72"/>
    </location>
</feature>
<keyword evidence="2 5" id="KW-0812">Transmembrane</keyword>
<evidence type="ECO:0000256" key="4">
    <source>
        <dbReference type="ARBA" id="ARBA00023136"/>
    </source>
</evidence>
<evidence type="ECO:0000313" key="8">
    <source>
        <dbReference type="Proteomes" id="UP001139150"/>
    </source>
</evidence>
<keyword evidence="4 5" id="KW-0472">Membrane</keyword>
<dbReference type="GO" id="GO:0055085">
    <property type="term" value="P:transmembrane transport"/>
    <property type="evidence" value="ECO:0007669"/>
    <property type="project" value="InterPro"/>
</dbReference>